<name>A0A917F4G6_9HYPH</name>
<dbReference type="PANTHER" id="PTHR33445">
    <property type="entry name" value="ATP SYNTHASE SUBUNIT B', CHLOROPLASTIC"/>
    <property type="match status" value="1"/>
</dbReference>
<dbReference type="GO" id="GO:0046961">
    <property type="term" value="F:proton-transporting ATPase activity, rotational mechanism"/>
    <property type="evidence" value="ECO:0007669"/>
    <property type="project" value="TreeGrafter"/>
</dbReference>
<keyword evidence="7 15" id="KW-0375">Hydrogen ion transport</keyword>
<comment type="subcellular location">
    <subcellularLocation>
        <location evidence="1">Cell inner membrane</location>
        <topology evidence="1">Single-pass membrane protein</topology>
    </subcellularLocation>
    <subcellularLocation>
        <location evidence="15">Cell membrane</location>
        <topology evidence="15">Single-pass membrane protein</topology>
    </subcellularLocation>
</comment>
<gene>
    <name evidence="18" type="primary">atpF1</name>
    <name evidence="15" type="synonym">atpF</name>
    <name evidence="18" type="ORF">GCM10007301_01130</name>
</gene>
<dbReference type="Pfam" id="PF00430">
    <property type="entry name" value="ATP-synt_B"/>
    <property type="match status" value="1"/>
</dbReference>
<comment type="function">
    <text evidence="13">Component of the F(0) channel, it forms part of the peripheral stalk, linking F(1) to F(0). The b'-subunit is a diverged and duplicated form of b found in plants and photosynthetic bacteria.</text>
</comment>
<keyword evidence="6 15" id="KW-0812">Transmembrane</keyword>
<accession>A0A917F4G6</accession>
<dbReference type="GO" id="GO:0046933">
    <property type="term" value="F:proton-transporting ATP synthase activity, rotational mechanism"/>
    <property type="evidence" value="ECO:0007669"/>
    <property type="project" value="UniProtKB-UniRule"/>
</dbReference>
<evidence type="ECO:0000256" key="13">
    <source>
        <dbReference type="ARBA" id="ARBA00025614"/>
    </source>
</evidence>
<evidence type="ECO:0000313" key="19">
    <source>
        <dbReference type="Proteomes" id="UP000606044"/>
    </source>
</evidence>
<dbReference type="CDD" id="cd06503">
    <property type="entry name" value="ATP-synt_Fo_b"/>
    <property type="match status" value="1"/>
</dbReference>
<evidence type="ECO:0000256" key="1">
    <source>
        <dbReference type="ARBA" id="ARBA00004377"/>
    </source>
</evidence>
<dbReference type="HAMAP" id="MF_01398">
    <property type="entry name" value="ATP_synth_b_bprime"/>
    <property type="match status" value="1"/>
</dbReference>
<evidence type="ECO:0000256" key="14">
    <source>
        <dbReference type="ARBA" id="ARBA00025830"/>
    </source>
</evidence>
<feature type="coiled-coil region" evidence="17">
    <location>
        <begin position="42"/>
        <end position="102"/>
    </location>
</feature>
<proteinExistence type="inferred from homology"/>
<keyword evidence="9 15" id="KW-0406">Ion transport</keyword>
<dbReference type="RefSeq" id="WP_188574411.1">
    <property type="nucleotide sequence ID" value="NZ_BMCT01000001.1"/>
</dbReference>
<keyword evidence="5 15" id="KW-0138">CF(0)</keyword>
<evidence type="ECO:0000256" key="16">
    <source>
        <dbReference type="RuleBase" id="RU003848"/>
    </source>
</evidence>
<evidence type="ECO:0000256" key="11">
    <source>
        <dbReference type="ARBA" id="ARBA00023310"/>
    </source>
</evidence>
<organism evidence="18 19">
    <name type="scientific">Azorhizobium oxalatiphilum</name>
    <dbReference type="NCBI Taxonomy" id="980631"/>
    <lineage>
        <taxon>Bacteria</taxon>
        <taxon>Pseudomonadati</taxon>
        <taxon>Pseudomonadota</taxon>
        <taxon>Alphaproteobacteria</taxon>
        <taxon>Hyphomicrobiales</taxon>
        <taxon>Xanthobacteraceae</taxon>
        <taxon>Azorhizobium</taxon>
    </lineage>
</organism>
<dbReference type="GO" id="GO:0045259">
    <property type="term" value="C:proton-transporting ATP synthase complex"/>
    <property type="evidence" value="ECO:0007669"/>
    <property type="project" value="UniProtKB-KW"/>
</dbReference>
<sequence length="164" mass="17937">MNEMQLAEIWVAIAFVVFVGILIYAGVHKAIAKALDARGAKIAAELDEARRLKEEAQKLVAEYKRKQREAEAEAESIVTAAKAEAERLAAETKAKLEDFVARRTRMAEDKITQAEQQALADVKAFAADAAVQAAERILSSTVRGTQAGERILDKAITDVRSKLN</sequence>
<keyword evidence="19" id="KW-1185">Reference proteome</keyword>
<evidence type="ECO:0000256" key="17">
    <source>
        <dbReference type="SAM" id="Coils"/>
    </source>
</evidence>
<protein>
    <recommendedName>
        <fullName evidence="15">ATP synthase subunit b</fullName>
    </recommendedName>
    <alternativeName>
        <fullName evidence="15">ATP synthase F(0) sector subunit b</fullName>
    </alternativeName>
    <alternativeName>
        <fullName evidence="15">ATPase subunit I</fullName>
    </alternativeName>
    <alternativeName>
        <fullName evidence="15">F-type ATPase subunit b</fullName>
        <shortName evidence="15">F-ATPase subunit b</shortName>
    </alternativeName>
</protein>
<dbReference type="EMBL" id="BMCT01000001">
    <property type="protein sequence ID" value="GGF45376.1"/>
    <property type="molecule type" value="Genomic_DNA"/>
</dbReference>
<evidence type="ECO:0000256" key="3">
    <source>
        <dbReference type="ARBA" id="ARBA00022448"/>
    </source>
</evidence>
<dbReference type="AlphaFoldDB" id="A0A917F4G6"/>
<comment type="caution">
    <text evidence="18">The sequence shown here is derived from an EMBL/GenBank/DDBJ whole genome shotgun (WGS) entry which is preliminary data.</text>
</comment>
<evidence type="ECO:0000256" key="4">
    <source>
        <dbReference type="ARBA" id="ARBA00022475"/>
    </source>
</evidence>
<keyword evidence="4 15" id="KW-1003">Cell membrane</keyword>
<evidence type="ECO:0000256" key="2">
    <source>
        <dbReference type="ARBA" id="ARBA00005513"/>
    </source>
</evidence>
<comment type="subunit">
    <text evidence="14 15">F-type ATPases have 2 components, F(1) - the catalytic core - and F(0) - the membrane proton channel. F(1) has five subunits: alpha(3), beta(3), gamma(1), delta(1), epsilon(1). F(0) has three main subunits: a(1), b(2) and c(10-14). The alpha and beta chains form an alternating ring which encloses part of the gamma chain. F(1) is attached to F(0) by a central stalk formed by the gamma and epsilon chains, while a peripheral stalk is formed by the delta and b chains.</text>
</comment>
<feature type="transmembrane region" description="Helical" evidence="15">
    <location>
        <begin position="6"/>
        <end position="27"/>
    </location>
</feature>
<comment type="function">
    <text evidence="12 15">F(1)F(0) ATP synthase produces ATP from ADP in the presence of a proton or sodium gradient. F-type ATPases consist of two structural domains, F(1) containing the extramembraneous catalytic core and F(0) containing the membrane proton channel, linked together by a central stalk and a peripheral stalk. During catalysis, ATP synthesis in the catalytic domain of F(1) is coupled via a rotary mechanism of the central stalk subunits to proton translocation.</text>
</comment>
<evidence type="ECO:0000256" key="15">
    <source>
        <dbReference type="HAMAP-Rule" id="MF_01398"/>
    </source>
</evidence>
<evidence type="ECO:0000256" key="8">
    <source>
        <dbReference type="ARBA" id="ARBA00022989"/>
    </source>
</evidence>
<evidence type="ECO:0000256" key="10">
    <source>
        <dbReference type="ARBA" id="ARBA00023136"/>
    </source>
</evidence>
<dbReference type="Proteomes" id="UP000606044">
    <property type="component" value="Unassembled WGS sequence"/>
</dbReference>
<evidence type="ECO:0000256" key="12">
    <source>
        <dbReference type="ARBA" id="ARBA00025198"/>
    </source>
</evidence>
<evidence type="ECO:0000256" key="6">
    <source>
        <dbReference type="ARBA" id="ARBA00022692"/>
    </source>
</evidence>
<evidence type="ECO:0000256" key="7">
    <source>
        <dbReference type="ARBA" id="ARBA00022781"/>
    </source>
</evidence>
<keyword evidence="11 15" id="KW-0066">ATP synthesis</keyword>
<dbReference type="InterPro" id="IPR050059">
    <property type="entry name" value="ATP_synthase_B_chain"/>
</dbReference>
<evidence type="ECO:0000256" key="5">
    <source>
        <dbReference type="ARBA" id="ARBA00022547"/>
    </source>
</evidence>
<keyword evidence="10 15" id="KW-0472">Membrane</keyword>
<reference evidence="18" key="2">
    <citation type="submission" date="2020-09" db="EMBL/GenBank/DDBJ databases">
        <authorList>
            <person name="Sun Q."/>
            <person name="Sedlacek I."/>
        </authorList>
    </citation>
    <scope>NUCLEOTIDE SEQUENCE</scope>
    <source>
        <strain evidence="18">CCM 7897</strain>
    </source>
</reference>
<reference evidence="18" key="1">
    <citation type="journal article" date="2014" name="Int. J. Syst. Evol. Microbiol.">
        <title>Complete genome sequence of Corynebacterium casei LMG S-19264T (=DSM 44701T), isolated from a smear-ripened cheese.</title>
        <authorList>
            <consortium name="US DOE Joint Genome Institute (JGI-PGF)"/>
            <person name="Walter F."/>
            <person name="Albersmeier A."/>
            <person name="Kalinowski J."/>
            <person name="Ruckert C."/>
        </authorList>
    </citation>
    <scope>NUCLEOTIDE SEQUENCE</scope>
    <source>
        <strain evidence="18">CCM 7897</strain>
    </source>
</reference>
<dbReference type="PANTHER" id="PTHR33445:SF1">
    <property type="entry name" value="ATP SYNTHASE SUBUNIT B"/>
    <property type="match status" value="1"/>
</dbReference>
<keyword evidence="17" id="KW-0175">Coiled coil</keyword>
<keyword evidence="8 15" id="KW-1133">Transmembrane helix</keyword>
<dbReference type="GO" id="GO:0005886">
    <property type="term" value="C:plasma membrane"/>
    <property type="evidence" value="ECO:0007669"/>
    <property type="project" value="UniProtKB-SubCell"/>
</dbReference>
<evidence type="ECO:0000313" key="18">
    <source>
        <dbReference type="EMBL" id="GGF45376.1"/>
    </source>
</evidence>
<evidence type="ECO:0000256" key="9">
    <source>
        <dbReference type="ARBA" id="ARBA00023065"/>
    </source>
</evidence>
<dbReference type="InterPro" id="IPR002146">
    <property type="entry name" value="ATP_synth_b/b'su_bac/chlpt"/>
</dbReference>
<comment type="similarity">
    <text evidence="2 15 16">Belongs to the ATPase B chain family.</text>
</comment>
<keyword evidence="3 15" id="KW-0813">Transport</keyword>